<name>A0A1F7RXS0_9BACT</name>
<dbReference type="Pfam" id="PF18480">
    <property type="entry name" value="DUF5615"/>
    <property type="match status" value="1"/>
</dbReference>
<proteinExistence type="predicted"/>
<comment type="caution">
    <text evidence="2">The sequence shown here is derived from an EMBL/GenBank/DDBJ whole genome shotgun (WGS) entry which is preliminary data.</text>
</comment>
<organism evidence="2 3">
    <name type="scientific">Candidatus Schekmanbacteria bacterium RBG_16_38_11</name>
    <dbReference type="NCBI Taxonomy" id="1817880"/>
    <lineage>
        <taxon>Bacteria</taxon>
        <taxon>Candidatus Schekmaniibacteriota</taxon>
    </lineage>
</organism>
<dbReference type="AlphaFoldDB" id="A0A1F7RXS0"/>
<sequence length="119" mass="13675">MQLKILVDEGVDFKIVRELRKKGFEVISVVEDFKGASDRKVLDIAMGKRALLLTEDKDFGEWVFAHKAETIGVIFLRYKSSEIAEISDALQNLLLKYKDSLYKKFAVIKANKVRIRDLP</sequence>
<evidence type="ECO:0000313" key="3">
    <source>
        <dbReference type="Proteomes" id="UP000178435"/>
    </source>
</evidence>
<reference evidence="2 3" key="1">
    <citation type="journal article" date="2016" name="Nat. Commun.">
        <title>Thousands of microbial genomes shed light on interconnected biogeochemical processes in an aquifer system.</title>
        <authorList>
            <person name="Anantharaman K."/>
            <person name="Brown C.T."/>
            <person name="Hug L.A."/>
            <person name="Sharon I."/>
            <person name="Castelle C.J."/>
            <person name="Probst A.J."/>
            <person name="Thomas B.C."/>
            <person name="Singh A."/>
            <person name="Wilkins M.J."/>
            <person name="Karaoz U."/>
            <person name="Brodie E.L."/>
            <person name="Williams K.H."/>
            <person name="Hubbard S.S."/>
            <person name="Banfield J.F."/>
        </authorList>
    </citation>
    <scope>NUCLEOTIDE SEQUENCE [LARGE SCALE GENOMIC DNA]</scope>
</reference>
<accession>A0A1F7RXS0</accession>
<evidence type="ECO:0000259" key="1">
    <source>
        <dbReference type="Pfam" id="PF18480"/>
    </source>
</evidence>
<evidence type="ECO:0000313" key="2">
    <source>
        <dbReference type="EMBL" id="OGL46220.1"/>
    </source>
</evidence>
<feature type="domain" description="DUF5615" evidence="1">
    <location>
        <begin position="4"/>
        <end position="108"/>
    </location>
</feature>
<dbReference type="EMBL" id="MGDF01000056">
    <property type="protein sequence ID" value="OGL46220.1"/>
    <property type="molecule type" value="Genomic_DNA"/>
</dbReference>
<protein>
    <submittedName>
        <fullName evidence="2">Toxin-antitoxin system, toxin component</fullName>
    </submittedName>
</protein>
<dbReference type="Proteomes" id="UP000178435">
    <property type="component" value="Unassembled WGS sequence"/>
</dbReference>
<gene>
    <name evidence="2" type="ORF">A2149_03485</name>
</gene>
<dbReference type="InterPro" id="IPR041049">
    <property type="entry name" value="DUF5615"/>
</dbReference>